<evidence type="ECO:0000313" key="2">
    <source>
        <dbReference type="Proteomes" id="UP000195521"/>
    </source>
</evidence>
<dbReference type="Proteomes" id="UP000195521">
    <property type="component" value="Unassembled WGS sequence"/>
</dbReference>
<gene>
    <name evidence="1" type="ORF">PGO_100770</name>
</gene>
<dbReference type="RefSeq" id="XP_028543909.1">
    <property type="nucleotide sequence ID" value="XM_028688108.1"/>
</dbReference>
<sequence length="1278" mass="152898">MILMSFLNGTKKICERKKEKLVIWTIFQSGKNLKKAFSNSSKHKSKGVPKNLNGKDKFIQLHHSDSATRYHINGIMKANNWPKKNISKKQNELYIFLKNRDNKNVDFHELNIVLTKKIGNMQNFNEVYKFIYYNKDILVPINYVICIYKIYKLTKKKNCSIVNYNMYINNSIVGLNIDQLGLMADLDQVNNYEELNQKLSIPMERRSIESIANNNIHDRGGKHTGLTKKKPSSYETNQYELDNFCFDYKNDILQYVLEKLNKNYFIKKLTYRHLSNLLFALINLKYYNIVTYMVYVKYITNMYIHLSSQAISNITHSYALLFNYYSIDFTTCYENYVYKYYTLSDKNINLGKKHDHINFMFLLLSRWMCIKAITHFNKKCNAKYDMDIFYKGFLSNTEELNEKEKKYNVQFNSENVKYENEHFFQEFFIFLWSISKLKINNIYIDFMYYIIHQNRKYIFLKLNEKDVCNFIQSICTFYPIKKLRQTYVSNGGNSSYAFCLRNEKFPTFDYDAFLRSSLLLALVHLKKCTYQHYSIIFKILRNVQNWSQSNSEGVPNWGDPRTFSQSAEKENEVCICMLSEELDPYSKNNPLYKKGDIFLKEYGEKETLLNCRKRNSIEYIIKKLTKVLVKYLIIKLESENDQLPFVINYNKYSSSLNLQHLSIYLYNSSIMDEFYLENKIREKLTKLLISILEKIIKHVHTFDKKCTNLKYMDDFLQKNYEHLVCLSNINYALNKNNIINESIVLHSSIHFYKLYHVFYNAYRNTERSELFFNFLEKINERVLSIYNWTSSHTCMSLMPLFSLINYNYLYILYKKDIKNKLVLLKKMLLPITIYNNITLNQLRLTLKILINYYMSYLECTEDSSNNYLHELENNHDDILTCMYSLSLIITNISHNIRKTNNIQKNIKTNNDKCEHVYFYINIANILLRKYFYKLYSLNVGNIKKYILSHFKNEEIIMKFYTFYLFVKINMNNTPLEYDRNTIKKFISSITISKKGFYFLEKLISSFSQQNEESSLHRESETEDSKQVHFENSEFLAQVGNGKVKEKMNNDKTQTNDNFLNEEVYTQSTSKNRMNKFPLYSNNINNKNYSPRENLGIFFLIQKRIHQSEIKMNKKIFLFLKHPHVFPDIFNPSLDNELRKVEEQVLLAFKQIKSSKSHLKLYDYIKYIYEKKKDGKKESFHIKNEYITNKNNALFVVDIYDENTNTIFEIDGISHYSKQYIPNKSFDSFNYFYNYKSCYIFKHLVLSKFYNILHLPLHNGKLCKSIICNHYSEKNENIQ</sequence>
<dbReference type="OrthoDB" id="392728at2759"/>
<keyword evidence="2" id="KW-1185">Reference proteome</keyword>
<protein>
    <recommendedName>
        <fullName evidence="3">RAP domain-containing protein</fullName>
    </recommendedName>
</protein>
<reference evidence="2" key="1">
    <citation type="submission" date="2017-04" db="EMBL/GenBank/DDBJ databases">
        <title>Plasmodium gonderi genome.</title>
        <authorList>
            <person name="Arisue N."/>
            <person name="Honma H."/>
            <person name="Kawai S."/>
            <person name="Tougan T."/>
            <person name="Tanabe K."/>
            <person name="Horii T."/>
        </authorList>
    </citation>
    <scope>NUCLEOTIDE SEQUENCE [LARGE SCALE GENOMIC DNA]</scope>
    <source>
        <strain evidence="2">ATCC 30045</strain>
    </source>
</reference>
<evidence type="ECO:0008006" key="3">
    <source>
        <dbReference type="Google" id="ProtNLM"/>
    </source>
</evidence>
<dbReference type="GeneID" id="39748042"/>
<accession>A0A1Y1JGE5</accession>
<organism evidence="1 2">
    <name type="scientific">Plasmodium gonderi</name>
    <dbReference type="NCBI Taxonomy" id="77519"/>
    <lineage>
        <taxon>Eukaryota</taxon>
        <taxon>Sar</taxon>
        <taxon>Alveolata</taxon>
        <taxon>Apicomplexa</taxon>
        <taxon>Aconoidasida</taxon>
        <taxon>Haemosporida</taxon>
        <taxon>Plasmodiidae</taxon>
        <taxon>Plasmodium</taxon>
        <taxon>Plasmodium (Plasmodium)</taxon>
    </lineage>
</organism>
<comment type="caution">
    <text evidence="1">The sequence shown here is derived from an EMBL/GenBank/DDBJ whole genome shotgun (WGS) entry which is preliminary data.</text>
</comment>
<dbReference type="EMBL" id="BDQF01000011">
    <property type="protein sequence ID" value="GAW81320.1"/>
    <property type="molecule type" value="Genomic_DNA"/>
</dbReference>
<dbReference type="OMA" id="YYIFKHL"/>
<dbReference type="AlphaFoldDB" id="A0A1Y1JGE5"/>
<name>A0A1Y1JGE5_PLAGO</name>
<proteinExistence type="predicted"/>
<evidence type="ECO:0000313" key="1">
    <source>
        <dbReference type="EMBL" id="GAW81320.1"/>
    </source>
</evidence>